<evidence type="ECO:0000256" key="1">
    <source>
        <dbReference type="SAM" id="MobiDB-lite"/>
    </source>
</evidence>
<protein>
    <submittedName>
        <fullName evidence="2">Brms1</fullName>
    </submittedName>
</protein>
<evidence type="ECO:0000313" key="2">
    <source>
        <dbReference type="EMBL" id="KAJ3427231.1"/>
    </source>
</evidence>
<feature type="compositionally biased region" description="Low complexity" evidence="1">
    <location>
        <begin position="16"/>
        <end position="56"/>
    </location>
</feature>
<proteinExistence type="predicted"/>
<feature type="compositionally biased region" description="Polar residues" evidence="1">
    <location>
        <begin position="1"/>
        <end position="15"/>
    </location>
</feature>
<name>A0AAV7YBL7_9EUKA</name>
<feature type="region of interest" description="Disordered" evidence="1">
    <location>
        <begin position="1"/>
        <end position="62"/>
    </location>
</feature>
<sequence>MNIEQTETKITQNQTQVPTQNLQLQKQQQELQSQDQNQTTTQNRTTNETTLSTATNPFNSTNLKLTQNNEEEYQLLIKELKSNDVEIGEQEKTLLQKVNIAFLEEMELLKKDRDERLQELRNWYEYNVHNLKKTCSFEKKQAKDEFEVDKGYLKQHMLLDLEKKETKFKQMLQNQQKKQLKSQQPPKNVYQEFLQKLNQQKFDRSIEIEPELKQIEELLMEKKRPLTEEEIQEDISIIHSATFVCQNNPMVQSDLNN</sequence>
<evidence type="ECO:0000313" key="3">
    <source>
        <dbReference type="Proteomes" id="UP001146793"/>
    </source>
</evidence>
<accession>A0AAV7YBL7</accession>
<reference evidence="2" key="1">
    <citation type="submission" date="2022-08" db="EMBL/GenBank/DDBJ databases">
        <title>Novel sulphate-reducing endosymbionts in the free-living metamonad Anaeramoeba.</title>
        <authorList>
            <person name="Jerlstrom-Hultqvist J."/>
            <person name="Cepicka I."/>
            <person name="Gallot-Lavallee L."/>
            <person name="Salas-Leiva D."/>
            <person name="Curtis B.A."/>
            <person name="Zahonova K."/>
            <person name="Pipaliya S."/>
            <person name="Dacks J."/>
            <person name="Roger A.J."/>
        </authorList>
    </citation>
    <scope>NUCLEOTIDE SEQUENCE</scope>
    <source>
        <strain evidence="2">Busselton2</strain>
    </source>
</reference>
<dbReference type="AlphaFoldDB" id="A0AAV7YBL7"/>
<organism evidence="2 3">
    <name type="scientific">Anaeramoeba flamelloides</name>
    <dbReference type="NCBI Taxonomy" id="1746091"/>
    <lineage>
        <taxon>Eukaryota</taxon>
        <taxon>Metamonada</taxon>
        <taxon>Anaeramoebidae</taxon>
        <taxon>Anaeramoeba</taxon>
    </lineage>
</organism>
<gene>
    <name evidence="2" type="ORF">M0812_26811</name>
</gene>
<dbReference type="EMBL" id="JANTQA010000063">
    <property type="protein sequence ID" value="KAJ3427231.1"/>
    <property type="molecule type" value="Genomic_DNA"/>
</dbReference>
<comment type="caution">
    <text evidence="2">The sequence shown here is derived from an EMBL/GenBank/DDBJ whole genome shotgun (WGS) entry which is preliminary data.</text>
</comment>
<dbReference type="Proteomes" id="UP001146793">
    <property type="component" value="Unassembled WGS sequence"/>
</dbReference>